<comment type="caution">
    <text evidence="1">The sequence shown here is derived from an EMBL/GenBank/DDBJ whole genome shotgun (WGS) entry which is preliminary data.</text>
</comment>
<dbReference type="Proteomes" id="UP000246991">
    <property type="component" value="Unassembled WGS sequence"/>
</dbReference>
<proteinExistence type="predicted"/>
<protein>
    <submittedName>
        <fullName evidence="1">Uncharacterized protein</fullName>
    </submittedName>
</protein>
<accession>A0A317ST99</accession>
<dbReference type="STRING" id="42249.A0A317ST99"/>
<gene>
    <name evidence="1" type="ORF">C7212DRAFT_362773</name>
</gene>
<dbReference type="OrthoDB" id="2435973at2759"/>
<name>A0A317ST99_9PEZI</name>
<dbReference type="AlphaFoldDB" id="A0A317ST99"/>
<dbReference type="EMBL" id="PYWC01000021">
    <property type="protein sequence ID" value="PWW77612.1"/>
    <property type="molecule type" value="Genomic_DNA"/>
</dbReference>
<organism evidence="1 2">
    <name type="scientific">Tuber magnatum</name>
    <name type="common">white Piedmont truffle</name>
    <dbReference type="NCBI Taxonomy" id="42249"/>
    <lineage>
        <taxon>Eukaryota</taxon>
        <taxon>Fungi</taxon>
        <taxon>Dikarya</taxon>
        <taxon>Ascomycota</taxon>
        <taxon>Pezizomycotina</taxon>
        <taxon>Pezizomycetes</taxon>
        <taxon>Pezizales</taxon>
        <taxon>Tuberaceae</taxon>
        <taxon>Tuber</taxon>
    </lineage>
</organism>
<reference evidence="1 2" key="1">
    <citation type="submission" date="2018-03" db="EMBL/GenBank/DDBJ databases">
        <title>Genomes of Pezizomycetes fungi and the evolution of truffles.</title>
        <authorList>
            <person name="Murat C."/>
            <person name="Payen T."/>
            <person name="Noel B."/>
            <person name="Kuo A."/>
            <person name="Martin F.M."/>
        </authorList>
    </citation>
    <scope>NUCLEOTIDE SEQUENCE [LARGE SCALE GENOMIC DNA]</scope>
    <source>
        <strain evidence="1">091103-1</strain>
    </source>
</reference>
<evidence type="ECO:0000313" key="2">
    <source>
        <dbReference type="Proteomes" id="UP000246991"/>
    </source>
</evidence>
<sequence>MDVYGSNLADLLSQFPSFQKDDYGGLLLQEMIRAFTLSLLAEGFDDVKSRSAVARIVVSVVKLSGPGTLGQFGARLGALPEMLRVLIAGGHVQKLAHTHKHCFEDLISEPRAREEWSKFIMDLCRGCEVHRSGPRKTGSLELAKFIRTIPCKFCTDISFDRGLNRDSGGESTRSPDHPFGSGMESNVFKSLLGEPLGPWKIILSQEAMENLGEEKTQGNFKNVRSKLTEIASGDWAGKKILHTAKWQNSPSCRTPLFQAFYKVGHFILWQIDIAFDERFGEDYQVIKVWAIGKPKNLEGIGVQIHRTQQVYSKARVAACNKNGFVESPQTRYPAKVCLDGEENSVVGVDDAGNEGCGDLAQLAKFYSLTTTVL</sequence>
<evidence type="ECO:0000313" key="1">
    <source>
        <dbReference type="EMBL" id="PWW77612.1"/>
    </source>
</evidence>
<feature type="non-terminal residue" evidence="1">
    <location>
        <position position="373"/>
    </location>
</feature>
<keyword evidence="2" id="KW-1185">Reference proteome</keyword>